<evidence type="ECO:0000256" key="4">
    <source>
        <dbReference type="ARBA" id="ARBA00023136"/>
    </source>
</evidence>
<evidence type="ECO:0000256" key="3">
    <source>
        <dbReference type="ARBA" id="ARBA00022989"/>
    </source>
</evidence>
<feature type="domain" description="G-protein coupled receptors family 1 profile" evidence="6">
    <location>
        <begin position="68"/>
        <end position="129"/>
    </location>
</feature>
<comment type="subcellular location">
    <subcellularLocation>
        <location evidence="1">Membrane</location>
    </subcellularLocation>
</comment>
<evidence type="ECO:0000313" key="7">
    <source>
        <dbReference type="EMBL" id="VAW75692.1"/>
    </source>
</evidence>
<protein>
    <recommendedName>
        <fullName evidence="6">G-protein coupled receptors family 1 profile domain-containing protein</fullName>
    </recommendedName>
</protein>
<dbReference type="InterPro" id="IPR017452">
    <property type="entry name" value="GPCR_Rhodpsn_7TM"/>
</dbReference>
<evidence type="ECO:0000259" key="6">
    <source>
        <dbReference type="PROSITE" id="PS50262"/>
    </source>
</evidence>
<accession>A0A3B0YK73</accession>
<gene>
    <name evidence="7" type="ORF">MNBD_GAMMA12-1552</name>
</gene>
<evidence type="ECO:0000256" key="2">
    <source>
        <dbReference type="ARBA" id="ARBA00022692"/>
    </source>
</evidence>
<reference evidence="7" key="1">
    <citation type="submission" date="2018-06" db="EMBL/GenBank/DDBJ databases">
        <authorList>
            <person name="Zhirakovskaya E."/>
        </authorList>
    </citation>
    <scope>NUCLEOTIDE SEQUENCE</scope>
</reference>
<feature type="transmembrane region" description="Helical" evidence="5">
    <location>
        <begin position="67"/>
        <end position="89"/>
    </location>
</feature>
<proteinExistence type="predicted"/>
<dbReference type="EMBL" id="UOFL01000092">
    <property type="protein sequence ID" value="VAW75692.1"/>
    <property type="molecule type" value="Genomic_DNA"/>
</dbReference>
<keyword evidence="4 5" id="KW-0472">Membrane</keyword>
<feature type="transmembrane region" description="Helical" evidence="5">
    <location>
        <begin position="13"/>
        <end position="31"/>
    </location>
</feature>
<dbReference type="GO" id="GO:0016020">
    <property type="term" value="C:membrane"/>
    <property type="evidence" value="ECO:0007669"/>
    <property type="project" value="UniProtKB-SubCell"/>
</dbReference>
<sequence length="129" mass="14870">MLEILEKFMHQPFVRYGLVLLIILLTIKVTYRYTKKPLRVVLLLVGTLMIVFRTAPGTEVNIEGFAIVSTLLVPVLVILILMVLLLDALMAKVMQEETQDLSRYQYATKLNLLIVFVMIVEWIPYFNAI</sequence>
<feature type="transmembrane region" description="Helical" evidence="5">
    <location>
        <begin position="110"/>
        <end position="128"/>
    </location>
</feature>
<dbReference type="PROSITE" id="PS50262">
    <property type="entry name" value="G_PROTEIN_RECEP_F1_2"/>
    <property type="match status" value="1"/>
</dbReference>
<keyword evidence="3 5" id="KW-1133">Transmembrane helix</keyword>
<evidence type="ECO:0000256" key="5">
    <source>
        <dbReference type="SAM" id="Phobius"/>
    </source>
</evidence>
<dbReference type="AlphaFoldDB" id="A0A3B0YK73"/>
<evidence type="ECO:0000256" key="1">
    <source>
        <dbReference type="ARBA" id="ARBA00004370"/>
    </source>
</evidence>
<feature type="transmembrane region" description="Helical" evidence="5">
    <location>
        <begin position="38"/>
        <end position="55"/>
    </location>
</feature>
<organism evidence="7">
    <name type="scientific">hydrothermal vent metagenome</name>
    <dbReference type="NCBI Taxonomy" id="652676"/>
    <lineage>
        <taxon>unclassified sequences</taxon>
        <taxon>metagenomes</taxon>
        <taxon>ecological metagenomes</taxon>
    </lineage>
</organism>
<name>A0A3B0YK73_9ZZZZ</name>
<keyword evidence="2 5" id="KW-0812">Transmembrane</keyword>